<dbReference type="AlphaFoldDB" id="A0A075JXM7"/>
<dbReference type="Proteomes" id="UP000027987">
    <property type="component" value="Chromosome"/>
</dbReference>
<protein>
    <recommendedName>
        <fullName evidence="3">DUF4124 domain-containing protein</fullName>
    </recommendedName>
</protein>
<proteinExistence type="predicted"/>
<evidence type="ECO:0000313" key="2">
    <source>
        <dbReference type="Proteomes" id="UP000027987"/>
    </source>
</evidence>
<name>A0A075JXM7_9GAMM</name>
<dbReference type="KEGG" id="dja:HY57_04740"/>
<accession>A0A075JXM7</accession>
<dbReference type="RefSeq" id="WP_019465145.1">
    <property type="nucleotide sequence ID" value="NZ_ALOY01000149.1"/>
</dbReference>
<dbReference type="HOGENOM" id="CLU_1382203_0_0_6"/>
<organism evidence="1 2">
    <name type="scientific">Dyella japonica A8</name>
    <dbReference type="NCBI Taxonomy" id="1217721"/>
    <lineage>
        <taxon>Bacteria</taxon>
        <taxon>Pseudomonadati</taxon>
        <taxon>Pseudomonadota</taxon>
        <taxon>Gammaproteobacteria</taxon>
        <taxon>Lysobacterales</taxon>
        <taxon>Rhodanobacteraceae</taxon>
        <taxon>Dyella</taxon>
    </lineage>
</organism>
<sequence>MPLLDSRWAKGLAGALPLLALLVPGHARADIYKCVKAGAVAYQETPCEGSNVQSTHIEDRDANHFVGCFAVIERQYAHYYEVRANGAGTYQLIDERNPFGQTTLLKQATGEELAALSDGLHIKVTGGLSRYNPQMRTMGYGGRYGNRYGTMPAQQISSYDLYGVYKATGASGRPMTLLYSGGSVPQTLAKSDCPNTY</sequence>
<reference evidence="1 2" key="1">
    <citation type="submission" date="2014-07" db="EMBL/GenBank/DDBJ databases">
        <title>Complete Genome Sequence of Dyella japonica Strain A8 Isolated from Malaysian Tropical Soil.</title>
        <authorList>
            <person name="Hui R.K.H."/>
            <person name="Chen J.-W."/>
            <person name="Chan K.-G."/>
            <person name="Leung F.C.C."/>
        </authorList>
    </citation>
    <scope>NUCLEOTIDE SEQUENCE [LARGE SCALE GENOMIC DNA]</scope>
    <source>
        <strain evidence="1 2">A8</strain>
    </source>
</reference>
<dbReference type="PATRIC" id="fig|1217721.7.peg.993"/>
<dbReference type="EMBL" id="CP008884">
    <property type="protein sequence ID" value="AIF46619.1"/>
    <property type="molecule type" value="Genomic_DNA"/>
</dbReference>
<dbReference type="OrthoDB" id="5954790at2"/>
<evidence type="ECO:0000313" key="1">
    <source>
        <dbReference type="EMBL" id="AIF46619.1"/>
    </source>
</evidence>
<keyword evidence="2" id="KW-1185">Reference proteome</keyword>
<evidence type="ECO:0008006" key="3">
    <source>
        <dbReference type="Google" id="ProtNLM"/>
    </source>
</evidence>
<gene>
    <name evidence="1" type="ORF">HY57_04740</name>
</gene>